<evidence type="ECO:0000259" key="3">
    <source>
        <dbReference type="PROSITE" id="PS51677"/>
    </source>
</evidence>
<gene>
    <name evidence="4" type="ORF">GRAN_3700</name>
</gene>
<dbReference type="Gene3D" id="3.20.20.370">
    <property type="entry name" value="Glycoside hydrolase/deacetylase"/>
    <property type="match status" value="1"/>
</dbReference>
<evidence type="ECO:0000256" key="2">
    <source>
        <dbReference type="ARBA" id="ARBA00022729"/>
    </source>
</evidence>
<dbReference type="GO" id="GO:0005576">
    <property type="term" value="C:extracellular region"/>
    <property type="evidence" value="ECO:0007669"/>
    <property type="project" value="UniProtKB-SubCell"/>
</dbReference>
<dbReference type="InterPro" id="IPR002509">
    <property type="entry name" value="NODB_dom"/>
</dbReference>
<dbReference type="Pfam" id="PF01522">
    <property type="entry name" value="Polysacc_deac_1"/>
    <property type="match status" value="1"/>
</dbReference>
<organism evidence="4 5">
    <name type="scientific">Granulicella sibirica</name>
    <dbReference type="NCBI Taxonomy" id="2479048"/>
    <lineage>
        <taxon>Bacteria</taxon>
        <taxon>Pseudomonadati</taxon>
        <taxon>Acidobacteriota</taxon>
        <taxon>Terriglobia</taxon>
        <taxon>Terriglobales</taxon>
        <taxon>Acidobacteriaceae</taxon>
        <taxon>Granulicella</taxon>
    </lineage>
</organism>
<dbReference type="AlphaFoldDB" id="A0A4Q0SZS3"/>
<accession>A0A4Q0SZS3</accession>
<keyword evidence="2" id="KW-0732">Signal</keyword>
<reference evidence="5" key="2">
    <citation type="submission" date="2019-02" db="EMBL/GenBank/DDBJ databases">
        <title>Granulicella sibirica sp. nov., a psychrotolerant acidobacterium isolated from an organic soil layer in forested tundra, West Siberia.</title>
        <authorList>
            <person name="Oshkin I.Y."/>
            <person name="Kulichevskaya I.S."/>
            <person name="Rijpstra W.I.C."/>
            <person name="Sinninghe Damste J.S."/>
            <person name="Rakitin A.L."/>
            <person name="Ravin N.V."/>
            <person name="Dedysh S.N."/>
        </authorList>
    </citation>
    <scope>NUCLEOTIDE SEQUENCE [LARGE SCALE GENOMIC DNA]</scope>
    <source>
        <strain evidence="5">AF10</strain>
    </source>
</reference>
<dbReference type="GO" id="GO:0016810">
    <property type="term" value="F:hydrolase activity, acting on carbon-nitrogen (but not peptide) bonds"/>
    <property type="evidence" value="ECO:0007669"/>
    <property type="project" value="InterPro"/>
</dbReference>
<dbReference type="PANTHER" id="PTHR34216:SF3">
    <property type="entry name" value="POLY-BETA-1,6-N-ACETYL-D-GLUCOSAMINE N-DEACETYLASE"/>
    <property type="match status" value="1"/>
</dbReference>
<dbReference type="InterPro" id="IPR011330">
    <property type="entry name" value="Glyco_hydro/deAcase_b/a-brl"/>
</dbReference>
<dbReference type="GO" id="GO:0005975">
    <property type="term" value="P:carbohydrate metabolic process"/>
    <property type="evidence" value="ECO:0007669"/>
    <property type="project" value="InterPro"/>
</dbReference>
<dbReference type="EMBL" id="RDSM01000003">
    <property type="protein sequence ID" value="RXH54596.1"/>
    <property type="molecule type" value="Genomic_DNA"/>
</dbReference>
<dbReference type="SUPFAM" id="SSF88713">
    <property type="entry name" value="Glycoside hydrolase/deacetylase"/>
    <property type="match status" value="1"/>
</dbReference>
<dbReference type="CDD" id="cd10918">
    <property type="entry name" value="CE4_NodB_like_5s_6s"/>
    <property type="match status" value="1"/>
</dbReference>
<evidence type="ECO:0000313" key="4">
    <source>
        <dbReference type="EMBL" id="RXH54596.1"/>
    </source>
</evidence>
<evidence type="ECO:0000313" key="5">
    <source>
        <dbReference type="Proteomes" id="UP000289437"/>
    </source>
</evidence>
<dbReference type="PROSITE" id="PS51677">
    <property type="entry name" value="NODB"/>
    <property type="match status" value="1"/>
</dbReference>
<sequence length="333" mass="37381">MSKRQLLADVLSKAGLLRALEFAPSRPGILIFNHHRIGNPARSSFDRAVFSSTADQLDAQVRYLKNRMPIVSGNELEALVSGRTKLRRMHAAITFDDGYLDNYTKAFPVLKSHNATGIFFLITSYVGTPTVPWWDEIACLIRSTSAPSLKLTFPFPETIQLGEDRETSIRTVLRRFKLPENHDYDGFLSELREQTQASVPHPPRRFLSWDEAREMKAAGMEIGSHTRSHRLLSQLTPQEQFQELSESKVEMERELGGRVGSFAYPVGTRDAFTPVTEELARSAGYSMCFAFHGGINRPGHLRAMHLNRTTPGKNATAFRAQTILVSAFTRANA</sequence>
<name>A0A4Q0SZS3_9BACT</name>
<evidence type="ECO:0000256" key="1">
    <source>
        <dbReference type="ARBA" id="ARBA00004613"/>
    </source>
</evidence>
<dbReference type="Proteomes" id="UP000289437">
    <property type="component" value="Unassembled WGS sequence"/>
</dbReference>
<comment type="subcellular location">
    <subcellularLocation>
        <location evidence="1">Secreted</location>
    </subcellularLocation>
</comment>
<dbReference type="OrthoDB" id="9778320at2"/>
<reference evidence="4 5" key="1">
    <citation type="submission" date="2018-11" db="EMBL/GenBank/DDBJ databases">
        <authorList>
            <person name="Mardanov A.V."/>
            <person name="Ravin N.V."/>
            <person name="Dedysh S.N."/>
        </authorList>
    </citation>
    <scope>NUCLEOTIDE SEQUENCE [LARGE SCALE GENOMIC DNA]</scope>
    <source>
        <strain evidence="4 5">AF10</strain>
    </source>
</reference>
<dbReference type="PANTHER" id="PTHR34216">
    <property type="match status" value="1"/>
</dbReference>
<dbReference type="RefSeq" id="WP_128914360.1">
    <property type="nucleotide sequence ID" value="NZ_RDSM01000003.1"/>
</dbReference>
<comment type="caution">
    <text evidence="4">The sequence shown here is derived from an EMBL/GenBank/DDBJ whole genome shotgun (WGS) entry which is preliminary data.</text>
</comment>
<protein>
    <recommendedName>
        <fullName evidence="3">NodB homology domain-containing protein</fullName>
    </recommendedName>
</protein>
<feature type="domain" description="NodB homology" evidence="3">
    <location>
        <begin position="89"/>
        <end position="333"/>
    </location>
</feature>
<keyword evidence="5" id="KW-1185">Reference proteome</keyword>
<proteinExistence type="predicted"/>
<dbReference type="InterPro" id="IPR051398">
    <property type="entry name" value="Polysacch_Deacetylase"/>
</dbReference>